<keyword evidence="1" id="KW-1133">Transmembrane helix</keyword>
<dbReference type="PANTHER" id="PTHR38433">
    <property type="match status" value="1"/>
</dbReference>
<keyword evidence="1" id="KW-0812">Transmembrane</keyword>
<dbReference type="OrthoDB" id="147801at2"/>
<protein>
    <submittedName>
        <fullName evidence="2">DUF1641 domain-containing protein</fullName>
    </submittedName>
</protein>
<reference evidence="2 3" key="1">
    <citation type="submission" date="2019-01" db="EMBL/GenBank/DDBJ databases">
        <title>Draft genome sequences of the type strains of six Macrococcus species.</title>
        <authorList>
            <person name="Mazhar S."/>
            <person name="Altermann E."/>
            <person name="Hill C."/>
            <person name="Mcauliffe O."/>
        </authorList>
    </citation>
    <scope>NUCLEOTIDE SEQUENCE [LARGE SCALE GENOMIC DNA]</scope>
    <source>
        <strain evidence="2 3">CCM4815</strain>
    </source>
</reference>
<organism evidence="2 3">
    <name type="scientific">Macrococcus lamae</name>
    <dbReference type="NCBI Taxonomy" id="198484"/>
    <lineage>
        <taxon>Bacteria</taxon>
        <taxon>Bacillati</taxon>
        <taxon>Bacillota</taxon>
        <taxon>Bacilli</taxon>
        <taxon>Bacillales</taxon>
        <taxon>Staphylococcaceae</taxon>
        <taxon>Macrococcus</taxon>
    </lineage>
</organism>
<evidence type="ECO:0000256" key="1">
    <source>
        <dbReference type="SAM" id="Phobius"/>
    </source>
</evidence>
<dbReference type="RefSeq" id="WP_133443157.1">
    <property type="nucleotide sequence ID" value="NZ_SCWB01000003.1"/>
</dbReference>
<name>A0A4R6BVY2_9STAP</name>
<comment type="caution">
    <text evidence="2">The sequence shown here is derived from an EMBL/GenBank/DDBJ whole genome shotgun (WGS) entry which is preliminary data.</text>
</comment>
<dbReference type="EMBL" id="SCWB01000003">
    <property type="protein sequence ID" value="TDM12545.1"/>
    <property type="molecule type" value="Genomic_DNA"/>
</dbReference>
<keyword evidence="3" id="KW-1185">Reference proteome</keyword>
<accession>A0A4R6BVY2</accession>
<dbReference type="PANTHER" id="PTHR38433:SF1">
    <property type="entry name" value="DUF1641 DOMAIN-CONTAINING PROTEIN"/>
    <property type="match status" value="1"/>
</dbReference>
<sequence>MAQPTKVIRRTEVNVDELRSEELRELEDQLMMHKDTLLKLFRLMEQLDNHEVFNALNAGLAKSDPILTRVLNALNETEIDKAIRNGLLLSQGLGKFKFDALEPMILKINKGFELSAEHNERQSLGLISLLKVLVSRDFIEGAVFLTKFVQGFGISTERLKQEQGIVDPVQTIAGDWEDVNKVEPPGKSAQQHYSSSPTFLGLAAGAAVIAAGIIVIKNLSE</sequence>
<feature type="transmembrane region" description="Helical" evidence="1">
    <location>
        <begin position="198"/>
        <end position="216"/>
    </location>
</feature>
<dbReference type="Proteomes" id="UP000294802">
    <property type="component" value="Unassembled WGS sequence"/>
</dbReference>
<keyword evidence="1" id="KW-0472">Membrane</keyword>
<evidence type="ECO:0000313" key="2">
    <source>
        <dbReference type="EMBL" id="TDM12545.1"/>
    </source>
</evidence>
<evidence type="ECO:0000313" key="3">
    <source>
        <dbReference type="Proteomes" id="UP000294802"/>
    </source>
</evidence>
<gene>
    <name evidence="2" type="ORF">ERX29_02750</name>
</gene>
<proteinExistence type="predicted"/>
<dbReference type="AlphaFoldDB" id="A0A4R6BVY2"/>